<reference evidence="2" key="1">
    <citation type="submission" date="2020-10" db="EMBL/GenBank/DDBJ databases">
        <authorList>
            <person name="Gilroy R."/>
        </authorList>
    </citation>
    <scope>NUCLEOTIDE SEQUENCE</scope>
    <source>
        <strain evidence="2">6276</strain>
    </source>
</reference>
<dbReference type="Pfam" id="PF12392">
    <property type="entry name" value="DUF3656"/>
    <property type="match status" value="1"/>
</dbReference>
<evidence type="ECO:0000313" key="2">
    <source>
        <dbReference type="EMBL" id="HIS37707.1"/>
    </source>
</evidence>
<proteinExistence type="predicted"/>
<feature type="domain" description="Peptidase U32 collagenase" evidence="1">
    <location>
        <begin position="372"/>
        <end position="454"/>
    </location>
</feature>
<dbReference type="Gene3D" id="3.20.20.70">
    <property type="entry name" value="Aldolase class I"/>
    <property type="match status" value="1"/>
</dbReference>
<dbReference type="SUPFAM" id="SSF51366">
    <property type="entry name" value="Ribulose-phoshate binding barrel"/>
    <property type="match status" value="1"/>
</dbReference>
<dbReference type="Proteomes" id="UP000823928">
    <property type="component" value="Unassembled WGS sequence"/>
</dbReference>
<accession>A0A9D1F2D4</accession>
<dbReference type="InterPro" id="IPR051454">
    <property type="entry name" value="RNA/ubiquinone_mod_enzymes"/>
</dbReference>
<name>A0A9D1F2D4_9BACT</name>
<comment type="caution">
    <text evidence="2">The sequence shown here is derived from an EMBL/GenBank/DDBJ whole genome shotgun (WGS) entry which is preliminary data.</text>
</comment>
<protein>
    <submittedName>
        <fullName evidence="2">DUF3656 domain-containing protein</fullName>
    </submittedName>
</protein>
<dbReference type="AlphaFoldDB" id="A0A9D1F2D4"/>
<dbReference type="PANTHER" id="PTHR30217:SF10">
    <property type="entry name" value="23S RRNA 5-HYDROXYCYTIDINE C2501 SYNTHASE"/>
    <property type="match status" value="1"/>
</dbReference>
<dbReference type="InterPro" id="IPR013785">
    <property type="entry name" value="Aldolase_TIM"/>
</dbReference>
<dbReference type="PANTHER" id="PTHR30217">
    <property type="entry name" value="PEPTIDASE U32 FAMILY"/>
    <property type="match status" value="1"/>
</dbReference>
<feature type="non-terminal residue" evidence="2">
    <location>
        <position position="459"/>
    </location>
</feature>
<dbReference type="InterPro" id="IPR011060">
    <property type="entry name" value="RibuloseP-bd_barrel"/>
</dbReference>
<evidence type="ECO:0000259" key="1">
    <source>
        <dbReference type="Pfam" id="PF12392"/>
    </source>
</evidence>
<dbReference type="Pfam" id="PF01136">
    <property type="entry name" value="Peptidase_U32"/>
    <property type="match status" value="1"/>
</dbReference>
<dbReference type="InterPro" id="IPR001539">
    <property type="entry name" value="Peptidase_U32"/>
</dbReference>
<dbReference type="PROSITE" id="PS01276">
    <property type="entry name" value="PEPTIDASE_U32"/>
    <property type="match status" value="1"/>
</dbReference>
<dbReference type="InterPro" id="IPR020988">
    <property type="entry name" value="Pept_U32_collagenase"/>
</dbReference>
<organism evidence="2 3">
    <name type="scientific">Candidatus Scatousia excrementigallinarum</name>
    <dbReference type="NCBI Taxonomy" id="2840935"/>
    <lineage>
        <taxon>Bacteria</taxon>
        <taxon>Candidatus Scatousia</taxon>
    </lineage>
</organism>
<reference evidence="2" key="2">
    <citation type="journal article" date="2021" name="PeerJ">
        <title>Extensive microbial diversity within the chicken gut microbiome revealed by metagenomics and culture.</title>
        <authorList>
            <person name="Gilroy R."/>
            <person name="Ravi A."/>
            <person name="Getino M."/>
            <person name="Pursley I."/>
            <person name="Horton D.L."/>
            <person name="Alikhan N.F."/>
            <person name="Baker D."/>
            <person name="Gharbi K."/>
            <person name="Hall N."/>
            <person name="Watson M."/>
            <person name="Adriaenssens E.M."/>
            <person name="Foster-Nyarko E."/>
            <person name="Jarju S."/>
            <person name="Secka A."/>
            <person name="Antonio M."/>
            <person name="Oren A."/>
            <person name="Chaudhuri R.R."/>
            <person name="La Ragione R."/>
            <person name="Hildebrand F."/>
            <person name="Pallen M.J."/>
        </authorList>
    </citation>
    <scope>NUCLEOTIDE SEQUENCE</scope>
    <source>
        <strain evidence="2">6276</strain>
    </source>
</reference>
<evidence type="ECO:0000313" key="3">
    <source>
        <dbReference type="Proteomes" id="UP000823928"/>
    </source>
</evidence>
<sequence length="459" mass="51698">MKKIELLAPAKDKETAFAAIDCGADAIYIGASDFGARHAVPNSLADIKKVVDYAHKFYAKVHVTINTILSDDELEQAHELIQKLYEIGVDAIIVQDTGLLQLAVEGKLPPIPVHASTQCDNRTLEKVKFFENIGVSRVILARELSLEEIRNICANTNVEIETFIHGALCVSYSGQCYMSYAIGGRSANRGECAQACRKKYTLVDSEGNIIAKDRYLLSLKDFNASRHIEELIKAGVKSFKIEGRLKDINYVKNVVGYYRREIDKFAEKISSGQVELDFEPDLSKTFNRGYTDYFLDGRKRCYNFDTPKSTGEKLGKVTRVNRDSFEINAKVSPQDGLCWFVNGEMQGCLVNRAEGNKIFPNKMPPLKAGTLIYRNQDFEFERHLKNSRVKRRIGIKFEFSDGCLSVTDEDGNSVMLPVLSGDPPKNPEKMRETFIAQLKKTGESDFYCKSVDIRNELPF</sequence>
<gene>
    <name evidence="2" type="ORF">IAC10_13965</name>
</gene>
<dbReference type="EMBL" id="DVIU01000283">
    <property type="protein sequence ID" value="HIS37707.1"/>
    <property type="molecule type" value="Genomic_DNA"/>
</dbReference>